<dbReference type="FunFam" id="1.20.58.220:FF:000004">
    <property type="entry name" value="Phosphate-specific transport system accessory protein PhoU"/>
    <property type="match status" value="1"/>
</dbReference>
<dbReference type="GO" id="GO:0005737">
    <property type="term" value="C:cytoplasm"/>
    <property type="evidence" value="ECO:0007669"/>
    <property type="project" value="UniProtKB-SubCell"/>
</dbReference>
<evidence type="ECO:0000256" key="6">
    <source>
        <dbReference type="ARBA" id="ARBA00022592"/>
    </source>
</evidence>
<dbReference type="Gene3D" id="1.20.58.220">
    <property type="entry name" value="Phosphate transport system protein phou homolog 2, domain 2"/>
    <property type="match status" value="1"/>
</dbReference>
<evidence type="ECO:0000256" key="3">
    <source>
        <dbReference type="ARBA" id="ARBA00011738"/>
    </source>
</evidence>
<comment type="similarity">
    <text evidence="2 7">Belongs to the PhoU family.</text>
</comment>
<dbReference type="GO" id="GO:0045936">
    <property type="term" value="P:negative regulation of phosphate metabolic process"/>
    <property type="evidence" value="ECO:0007669"/>
    <property type="project" value="InterPro"/>
</dbReference>
<dbReference type="PANTHER" id="PTHR42930">
    <property type="entry name" value="PHOSPHATE-SPECIFIC TRANSPORT SYSTEM ACCESSORY PROTEIN PHOU"/>
    <property type="match status" value="1"/>
</dbReference>
<dbReference type="GO" id="GO:0030643">
    <property type="term" value="P:intracellular phosphate ion homeostasis"/>
    <property type="evidence" value="ECO:0007669"/>
    <property type="project" value="InterPro"/>
</dbReference>
<reference evidence="10 11" key="1">
    <citation type="submission" date="2018-07" db="EMBL/GenBank/DDBJ databases">
        <title>GABA Modulating Bacteria of the Human Gut Microbiota.</title>
        <authorList>
            <person name="Strandwitz P."/>
            <person name="Kim K.H."/>
            <person name="Terekhova D."/>
            <person name="Liu J.K."/>
            <person name="Sharma A."/>
            <person name="Levering J."/>
            <person name="Mcdonald D."/>
            <person name="Dietrich D."/>
            <person name="Ramadhar T.R."/>
            <person name="Lekbua A."/>
            <person name="Mroue N."/>
            <person name="Liston C."/>
            <person name="Stewart E.J."/>
            <person name="Dubin M.J."/>
            <person name="Zengler K."/>
            <person name="Knight R."/>
            <person name="Gilbert J.A."/>
            <person name="Clardy J."/>
            <person name="Lewis K."/>
        </authorList>
    </citation>
    <scope>NUCLEOTIDE SEQUENCE [LARGE SCALE GENOMIC DNA]</scope>
    <source>
        <strain evidence="10 11">KLE1738</strain>
    </source>
</reference>
<dbReference type="GO" id="GO:0006817">
    <property type="term" value="P:phosphate ion transport"/>
    <property type="evidence" value="ECO:0007669"/>
    <property type="project" value="UniProtKB-KW"/>
</dbReference>
<protein>
    <recommendedName>
        <fullName evidence="7">Phosphate-specific transport system accessory protein PhoU</fullName>
    </recommendedName>
</protein>
<dbReference type="EMBL" id="QQRQ01000002">
    <property type="protein sequence ID" value="RFT07401.1"/>
    <property type="molecule type" value="Genomic_DNA"/>
</dbReference>
<dbReference type="Pfam" id="PF01895">
    <property type="entry name" value="PhoU"/>
    <property type="match status" value="2"/>
</dbReference>
<dbReference type="PIRSF" id="PIRSF003107">
    <property type="entry name" value="PhoU"/>
    <property type="match status" value="1"/>
</dbReference>
<sequence length="224" mass="25384">MREKFKQQLEEMYRQMVIMGSLCQQAIAVAVRTLDEEEDRAEKLEAQVFAVDGEIDDMEREIEALCTKLLLKQQPVAADLRRITAALKMVTDLERIGDQASDIAELARFIRKGGAHSHLKQMAAEVIRMVSESVDAFVRLDLDQAREVIAYDDVVDRWFDQIKKELVSQIAADSTAGEELLDVFLVAKYLERIGDHATNLAEWVEYALTGTRSKDGHWEAPDGE</sequence>
<evidence type="ECO:0000256" key="2">
    <source>
        <dbReference type="ARBA" id="ARBA00008107"/>
    </source>
</evidence>
<keyword evidence="6 7" id="KW-0592">Phosphate transport</keyword>
<name>A0A3E2B637_9FIRM</name>
<dbReference type="OrthoDB" id="9814256at2"/>
<evidence type="ECO:0000256" key="4">
    <source>
        <dbReference type="ARBA" id="ARBA00022448"/>
    </source>
</evidence>
<gene>
    <name evidence="10" type="primary">phoU</name>
    <name evidence="10" type="ORF">DV520_01775</name>
</gene>
<dbReference type="RefSeq" id="WP_021918963.1">
    <property type="nucleotide sequence ID" value="NZ_CAKXKJ010000010.1"/>
</dbReference>
<feature type="coiled-coil region" evidence="8">
    <location>
        <begin position="27"/>
        <end position="61"/>
    </location>
</feature>
<dbReference type="InterPro" id="IPR026022">
    <property type="entry name" value="PhoU_dom"/>
</dbReference>
<evidence type="ECO:0000256" key="5">
    <source>
        <dbReference type="ARBA" id="ARBA00022490"/>
    </source>
</evidence>
<dbReference type="SUPFAM" id="SSF109755">
    <property type="entry name" value="PhoU-like"/>
    <property type="match status" value="1"/>
</dbReference>
<comment type="subunit">
    <text evidence="3 7">Homodimer.</text>
</comment>
<keyword evidence="5 7" id="KW-0963">Cytoplasm</keyword>
<dbReference type="Proteomes" id="UP000260649">
    <property type="component" value="Unassembled WGS sequence"/>
</dbReference>
<accession>A0A3E2B637</accession>
<keyword evidence="8" id="KW-0175">Coiled coil</keyword>
<proteinExistence type="inferred from homology"/>
<comment type="caution">
    <text evidence="10">The sequence shown here is derived from an EMBL/GenBank/DDBJ whole genome shotgun (WGS) entry which is preliminary data.</text>
</comment>
<organism evidence="10 11">
    <name type="scientific">Evtepia gabavorous</name>
    <dbReference type="NCBI Taxonomy" id="2211183"/>
    <lineage>
        <taxon>Bacteria</taxon>
        <taxon>Bacillati</taxon>
        <taxon>Bacillota</taxon>
        <taxon>Clostridia</taxon>
        <taxon>Eubacteriales</taxon>
        <taxon>Evtepia</taxon>
    </lineage>
</organism>
<comment type="subcellular location">
    <subcellularLocation>
        <location evidence="1 7">Cytoplasm</location>
    </subcellularLocation>
</comment>
<evidence type="ECO:0000256" key="8">
    <source>
        <dbReference type="SAM" id="Coils"/>
    </source>
</evidence>
<keyword evidence="4 7" id="KW-0813">Transport</keyword>
<feature type="domain" description="PhoU" evidence="9">
    <location>
        <begin position="119"/>
        <end position="204"/>
    </location>
</feature>
<dbReference type="PANTHER" id="PTHR42930:SF3">
    <property type="entry name" value="PHOSPHATE-SPECIFIC TRANSPORT SYSTEM ACCESSORY PROTEIN PHOU"/>
    <property type="match status" value="1"/>
</dbReference>
<evidence type="ECO:0000256" key="1">
    <source>
        <dbReference type="ARBA" id="ARBA00004496"/>
    </source>
</evidence>
<dbReference type="GeneID" id="97994464"/>
<dbReference type="NCBIfam" id="TIGR02135">
    <property type="entry name" value="phoU_full"/>
    <property type="match status" value="1"/>
</dbReference>
<feature type="domain" description="PhoU" evidence="9">
    <location>
        <begin position="19"/>
        <end position="106"/>
    </location>
</feature>
<comment type="function">
    <text evidence="7">Plays a role in the regulation of phosphate uptake.</text>
</comment>
<evidence type="ECO:0000259" key="9">
    <source>
        <dbReference type="Pfam" id="PF01895"/>
    </source>
</evidence>
<keyword evidence="11" id="KW-1185">Reference proteome</keyword>
<dbReference type="InterPro" id="IPR028366">
    <property type="entry name" value="PhoU"/>
</dbReference>
<dbReference type="AlphaFoldDB" id="A0A3E2B637"/>
<evidence type="ECO:0000256" key="7">
    <source>
        <dbReference type="PIRNR" id="PIRNR003107"/>
    </source>
</evidence>
<evidence type="ECO:0000313" key="10">
    <source>
        <dbReference type="EMBL" id="RFT07401.1"/>
    </source>
</evidence>
<dbReference type="InterPro" id="IPR038078">
    <property type="entry name" value="PhoU-like_sf"/>
</dbReference>
<evidence type="ECO:0000313" key="11">
    <source>
        <dbReference type="Proteomes" id="UP000260649"/>
    </source>
</evidence>